<evidence type="ECO:0000313" key="7">
    <source>
        <dbReference type="EMBL" id="AXI71676.1"/>
    </source>
</evidence>
<dbReference type="GO" id="GO:0005829">
    <property type="term" value="C:cytosol"/>
    <property type="evidence" value="ECO:0007669"/>
    <property type="project" value="TreeGrafter"/>
</dbReference>
<dbReference type="PANTHER" id="PTHR42681">
    <property type="entry name" value="MALONYL-COA-ACYL CARRIER PROTEIN TRANSACYLASE, MITOCHONDRIAL"/>
    <property type="match status" value="1"/>
</dbReference>
<feature type="domain" description="Malonyl-CoA:ACP transacylase (MAT)" evidence="6">
    <location>
        <begin position="48"/>
        <end position="358"/>
    </location>
</feature>
<feature type="compositionally biased region" description="Pro residues" evidence="5">
    <location>
        <begin position="1"/>
        <end position="14"/>
    </location>
</feature>
<dbReference type="Gene3D" id="3.30.70.250">
    <property type="entry name" value="Malonyl-CoA ACP transacylase, ACP-binding"/>
    <property type="match status" value="1"/>
</dbReference>
<evidence type="ECO:0000256" key="2">
    <source>
        <dbReference type="ARBA" id="ARBA00022679"/>
    </source>
</evidence>
<name>A0AAD0VE92_9ACTN</name>
<evidence type="ECO:0000313" key="8">
    <source>
        <dbReference type="Proteomes" id="UP000253779"/>
    </source>
</evidence>
<dbReference type="SUPFAM" id="SSF52151">
    <property type="entry name" value="FabD/lysophospholipase-like"/>
    <property type="match status" value="1"/>
</dbReference>
<dbReference type="SMART" id="SM00827">
    <property type="entry name" value="PKS_AT"/>
    <property type="match status" value="1"/>
</dbReference>
<protein>
    <recommendedName>
        <fullName evidence="1">[acyl-carrier-protein] S-malonyltransferase</fullName>
        <ecNumber evidence="1">2.3.1.39</ecNumber>
    </recommendedName>
</protein>
<dbReference type="AlphaFoldDB" id="A0AAD0VE92"/>
<dbReference type="Gene3D" id="3.40.366.10">
    <property type="entry name" value="Malonyl-Coenzyme A Acyl Carrier Protein, domain 2"/>
    <property type="match status" value="1"/>
</dbReference>
<evidence type="ECO:0000256" key="4">
    <source>
        <dbReference type="ARBA" id="ARBA00048462"/>
    </source>
</evidence>
<gene>
    <name evidence="7" type="ORF">DTW94_10555</name>
</gene>
<evidence type="ECO:0000256" key="3">
    <source>
        <dbReference type="ARBA" id="ARBA00023315"/>
    </source>
</evidence>
<dbReference type="GO" id="GO:0004314">
    <property type="term" value="F:[acyl-carrier-protein] S-malonyltransferase activity"/>
    <property type="evidence" value="ECO:0007669"/>
    <property type="project" value="UniProtKB-EC"/>
</dbReference>
<organism evidence="7 8">
    <name type="scientific">Streptomyces cavourensis</name>
    <dbReference type="NCBI Taxonomy" id="67258"/>
    <lineage>
        <taxon>Bacteria</taxon>
        <taxon>Bacillati</taxon>
        <taxon>Actinomycetota</taxon>
        <taxon>Actinomycetes</taxon>
        <taxon>Kitasatosporales</taxon>
        <taxon>Streptomycetaceae</taxon>
        <taxon>Streptomyces</taxon>
    </lineage>
</organism>
<feature type="region of interest" description="Disordered" evidence="5">
    <location>
        <begin position="1"/>
        <end position="21"/>
    </location>
</feature>
<evidence type="ECO:0000256" key="5">
    <source>
        <dbReference type="SAM" id="MobiDB-lite"/>
    </source>
</evidence>
<keyword evidence="2" id="KW-0808">Transferase</keyword>
<dbReference type="InterPro" id="IPR001227">
    <property type="entry name" value="Ac_transferase_dom_sf"/>
</dbReference>
<dbReference type="SUPFAM" id="SSF55048">
    <property type="entry name" value="Probable ACP-binding domain of malonyl-CoA ACP transacylase"/>
    <property type="match status" value="1"/>
</dbReference>
<proteinExistence type="predicted"/>
<sequence length="363" mass="37030">MCPGSAPSPCPESPAVPAVPGDRVVLGDPVVLESSERPPFLWRRPVHLFPGQGDFSVSTLVASAHTTPGLRKAVHEVIEQVDTVTAERGLPRLGPWLLGPEPPSGRALAGATTGTSQLALFGASVAVHRALSEAYGVPSAAVGVSFGELAALTAAGVFTVADGARAAHDLALALTFCPGGLTALACSERSARELLVEAGVVGTGTGAPDVVVAVVNDQRSVVVAGPVAALALVEKAAADRRVGAVRLRLPFSSHHPALGHAAREFATAVRAYPRSAARFPVHSAVAGRRYGPTDDLAARLADCLVRPASVPPVLRQVLAYRPGVLFEAGTGSALASSARTVLAADLDPAPAVHAPLAEPAFPW</sequence>
<dbReference type="Proteomes" id="UP000253779">
    <property type="component" value="Chromosome"/>
</dbReference>
<accession>A0AAD0VE92</accession>
<dbReference type="EC" id="2.3.1.39" evidence="1"/>
<comment type="catalytic activity">
    <reaction evidence="4">
        <text>holo-[ACP] + malonyl-CoA = malonyl-[ACP] + CoA</text>
        <dbReference type="Rhea" id="RHEA:41792"/>
        <dbReference type="Rhea" id="RHEA-COMP:9623"/>
        <dbReference type="Rhea" id="RHEA-COMP:9685"/>
        <dbReference type="ChEBI" id="CHEBI:57287"/>
        <dbReference type="ChEBI" id="CHEBI:57384"/>
        <dbReference type="ChEBI" id="CHEBI:64479"/>
        <dbReference type="ChEBI" id="CHEBI:78449"/>
        <dbReference type="EC" id="2.3.1.39"/>
    </reaction>
</comment>
<evidence type="ECO:0000259" key="6">
    <source>
        <dbReference type="SMART" id="SM00827"/>
    </source>
</evidence>
<dbReference type="GO" id="GO:0006633">
    <property type="term" value="P:fatty acid biosynthetic process"/>
    <property type="evidence" value="ECO:0007669"/>
    <property type="project" value="TreeGrafter"/>
</dbReference>
<dbReference type="Pfam" id="PF00698">
    <property type="entry name" value="Acyl_transf_1"/>
    <property type="match status" value="1"/>
</dbReference>
<dbReference type="PANTHER" id="PTHR42681:SF1">
    <property type="entry name" value="MALONYL-COA-ACYL CARRIER PROTEIN TRANSACYLASE, MITOCHONDRIAL"/>
    <property type="match status" value="1"/>
</dbReference>
<dbReference type="InterPro" id="IPR016035">
    <property type="entry name" value="Acyl_Trfase/lysoPLipase"/>
</dbReference>
<dbReference type="InterPro" id="IPR014043">
    <property type="entry name" value="Acyl_transferase_dom"/>
</dbReference>
<dbReference type="InterPro" id="IPR050858">
    <property type="entry name" value="Mal-CoA-ACP_Trans/PKS_FabD"/>
</dbReference>
<dbReference type="InterPro" id="IPR016036">
    <property type="entry name" value="Malonyl_transacylase_ACP-bd"/>
</dbReference>
<dbReference type="EMBL" id="CP030930">
    <property type="protein sequence ID" value="AXI71676.1"/>
    <property type="molecule type" value="Genomic_DNA"/>
</dbReference>
<reference evidence="7 8" key="1">
    <citation type="submission" date="2018-07" db="EMBL/GenBank/DDBJ databases">
        <title>Complete genome sequence of soil actinomycete Streptomyces cavourensis tj430.</title>
        <authorList>
            <person name="Wang P."/>
            <person name="Huang Y."/>
        </authorList>
    </citation>
    <scope>NUCLEOTIDE SEQUENCE [LARGE SCALE GENOMIC DNA]</scope>
    <source>
        <strain evidence="7 8">TJ430</strain>
    </source>
</reference>
<keyword evidence="3 7" id="KW-0012">Acyltransferase</keyword>
<evidence type="ECO:0000256" key="1">
    <source>
        <dbReference type="ARBA" id="ARBA00013258"/>
    </source>
</evidence>